<organism evidence="3 4">
    <name type="scientific">Rhodopila globiformis</name>
    <name type="common">Rhodopseudomonas globiformis</name>
    <dbReference type="NCBI Taxonomy" id="1071"/>
    <lineage>
        <taxon>Bacteria</taxon>
        <taxon>Pseudomonadati</taxon>
        <taxon>Pseudomonadota</taxon>
        <taxon>Alphaproteobacteria</taxon>
        <taxon>Acetobacterales</taxon>
        <taxon>Acetobacteraceae</taxon>
        <taxon>Rhodopila</taxon>
    </lineage>
</organism>
<dbReference type="EMBL" id="NHRY01000044">
    <property type="protein sequence ID" value="PPQ37887.1"/>
    <property type="molecule type" value="Genomic_DNA"/>
</dbReference>
<comment type="caution">
    <text evidence="3">The sequence shown here is derived from an EMBL/GenBank/DDBJ whole genome shotgun (WGS) entry which is preliminary data.</text>
</comment>
<reference evidence="3 4" key="1">
    <citation type="journal article" date="2018" name="Arch. Microbiol.">
        <title>New insights into the metabolic potential of the phototrophic purple bacterium Rhodopila globiformis DSM 161(T) from its draft genome sequence and evidence for a vanadium-dependent nitrogenase.</title>
        <authorList>
            <person name="Imhoff J.F."/>
            <person name="Rahn T."/>
            <person name="Kunzel S."/>
            <person name="Neulinger S.C."/>
        </authorList>
    </citation>
    <scope>NUCLEOTIDE SEQUENCE [LARGE SCALE GENOMIC DNA]</scope>
    <source>
        <strain evidence="3 4">DSM 161</strain>
    </source>
</reference>
<sequence length="284" mass="30790">MSVQSCDYTVADFAYIEHADGPQRLRLFMPVVAHAVPLVVDVHGGAWCNGDLKDCESRDLALARAGFAVAALNFRHAGQGYPSSLVDINYAVRWLKAHAGKLGLRADKVGLSGQSSGGHLAMLAAMRPDDPRYAAVASPDGAAVDASVQAVVMQWPVINPLSRYRNVLRLRQAGTPPSWVGDLPERHDLYWKTTAAMEEGNPMLILERGEKAALPPALWIQGRPDPVHDYRDPEAGFDGNEPERFVAAYRRAGGMIDLLSIDNATRAGAASDLPTVAFFQRHLA</sequence>
<evidence type="ECO:0000259" key="2">
    <source>
        <dbReference type="Pfam" id="PF20434"/>
    </source>
</evidence>
<keyword evidence="1" id="KW-0378">Hydrolase</keyword>
<proteinExistence type="predicted"/>
<keyword evidence="4" id="KW-1185">Reference proteome</keyword>
<evidence type="ECO:0000313" key="3">
    <source>
        <dbReference type="EMBL" id="PPQ37887.1"/>
    </source>
</evidence>
<protein>
    <recommendedName>
        <fullName evidence="2">BD-FAE-like domain-containing protein</fullName>
    </recommendedName>
</protein>
<dbReference type="InterPro" id="IPR029058">
    <property type="entry name" value="AB_hydrolase_fold"/>
</dbReference>
<dbReference type="SUPFAM" id="SSF53474">
    <property type="entry name" value="alpha/beta-Hydrolases"/>
    <property type="match status" value="1"/>
</dbReference>
<dbReference type="Gene3D" id="3.40.50.1820">
    <property type="entry name" value="alpha/beta hydrolase"/>
    <property type="match status" value="1"/>
</dbReference>
<dbReference type="InterPro" id="IPR050300">
    <property type="entry name" value="GDXG_lipolytic_enzyme"/>
</dbReference>
<evidence type="ECO:0000313" key="4">
    <source>
        <dbReference type="Proteomes" id="UP000239724"/>
    </source>
</evidence>
<feature type="domain" description="BD-FAE-like" evidence="2">
    <location>
        <begin position="33"/>
        <end position="191"/>
    </location>
</feature>
<dbReference type="Proteomes" id="UP000239724">
    <property type="component" value="Unassembled WGS sequence"/>
</dbReference>
<dbReference type="RefSeq" id="WP_104517360.1">
    <property type="nucleotide sequence ID" value="NZ_NHRY01000044.1"/>
</dbReference>
<dbReference type="AlphaFoldDB" id="A0A2S6NMY8"/>
<gene>
    <name evidence="3" type="ORF">CCS01_02995</name>
</gene>
<dbReference type="OrthoDB" id="9771666at2"/>
<accession>A0A2S6NMY8</accession>
<dbReference type="PANTHER" id="PTHR48081">
    <property type="entry name" value="AB HYDROLASE SUPERFAMILY PROTEIN C4A8.06C"/>
    <property type="match status" value="1"/>
</dbReference>
<dbReference type="GO" id="GO:0016787">
    <property type="term" value="F:hydrolase activity"/>
    <property type="evidence" value="ECO:0007669"/>
    <property type="project" value="UniProtKB-KW"/>
</dbReference>
<dbReference type="InterPro" id="IPR049492">
    <property type="entry name" value="BD-FAE-like_dom"/>
</dbReference>
<name>A0A2S6NMY8_RHOGL</name>
<dbReference type="Pfam" id="PF20434">
    <property type="entry name" value="BD-FAE"/>
    <property type="match status" value="1"/>
</dbReference>
<evidence type="ECO:0000256" key="1">
    <source>
        <dbReference type="ARBA" id="ARBA00022801"/>
    </source>
</evidence>